<protein>
    <recommendedName>
        <fullName evidence="8 10">Large ribosomal subunit protein uL24</fullName>
    </recommendedName>
</protein>
<evidence type="ECO:0000256" key="3">
    <source>
        <dbReference type="ARBA" id="ARBA00011838"/>
    </source>
</evidence>
<dbReference type="Pfam" id="PF17136">
    <property type="entry name" value="ribosomal_L24"/>
    <property type="match status" value="1"/>
</dbReference>
<evidence type="ECO:0000256" key="4">
    <source>
        <dbReference type="ARBA" id="ARBA00022730"/>
    </source>
</evidence>
<dbReference type="PANTHER" id="PTHR12903">
    <property type="entry name" value="MITOCHONDRIAL RIBOSOMAL PROTEIN L24"/>
    <property type="match status" value="1"/>
</dbReference>
<dbReference type="GO" id="GO:0019843">
    <property type="term" value="F:rRNA binding"/>
    <property type="evidence" value="ECO:0007669"/>
    <property type="project" value="UniProtKB-UniRule"/>
</dbReference>
<evidence type="ECO:0000256" key="5">
    <source>
        <dbReference type="ARBA" id="ARBA00022884"/>
    </source>
</evidence>
<dbReference type="AlphaFoldDB" id="H6LGU0"/>
<evidence type="ECO:0000256" key="11">
    <source>
        <dbReference type="RuleBase" id="RU003477"/>
    </source>
</evidence>
<dbReference type="InterPro" id="IPR005825">
    <property type="entry name" value="Ribosomal_uL24_CS"/>
</dbReference>
<evidence type="ECO:0000256" key="7">
    <source>
        <dbReference type="ARBA" id="ARBA00023274"/>
    </source>
</evidence>
<organism evidence="13 14">
    <name type="scientific">Acetobacterium woodii (strain ATCC 29683 / DSM 1030 / JCM 2381 / KCTC 1655 / WB1)</name>
    <dbReference type="NCBI Taxonomy" id="931626"/>
    <lineage>
        <taxon>Bacteria</taxon>
        <taxon>Bacillati</taxon>
        <taxon>Bacillota</taxon>
        <taxon>Clostridia</taxon>
        <taxon>Eubacteriales</taxon>
        <taxon>Eubacteriaceae</taxon>
        <taxon>Acetobacterium</taxon>
    </lineage>
</organism>
<evidence type="ECO:0000256" key="6">
    <source>
        <dbReference type="ARBA" id="ARBA00022980"/>
    </source>
</evidence>
<dbReference type="OrthoDB" id="9807419at2"/>
<dbReference type="PROSITE" id="PS01108">
    <property type="entry name" value="RIBOSOMAL_L24"/>
    <property type="match status" value="1"/>
</dbReference>
<comment type="subunit">
    <text evidence="3 10">Part of the 50S ribosomal subunit.</text>
</comment>
<evidence type="ECO:0000313" key="14">
    <source>
        <dbReference type="Proteomes" id="UP000007177"/>
    </source>
</evidence>
<reference evidence="13 14" key="2">
    <citation type="journal article" date="2012" name="PLoS ONE">
        <title>An ancient pathway combining carbon dioxide fixation with the generation and utilization of a sodium ion gradient for ATP synthesis.</title>
        <authorList>
            <person name="Poehlein A."/>
            <person name="Schmidt S."/>
            <person name="Kaster A.K."/>
            <person name="Goenrich M."/>
            <person name="Vollmers J."/>
            <person name="Thurmer A."/>
            <person name="Bertsch J."/>
            <person name="Schuchmann K."/>
            <person name="Voigt B."/>
            <person name="Hecker M."/>
            <person name="Daniel R."/>
            <person name="Thauer R.K."/>
            <person name="Gottschalk G."/>
            <person name="Muller V."/>
        </authorList>
    </citation>
    <scope>NUCLEOTIDE SEQUENCE [LARGE SCALE GENOMIC DNA]</scope>
    <source>
        <strain evidence="14">ATCC 29683 / DSM 1030 / JCM 2381 / KCTC 1655 / WB1</strain>
    </source>
</reference>
<dbReference type="GO" id="GO:0003735">
    <property type="term" value="F:structural constituent of ribosome"/>
    <property type="evidence" value="ECO:0007669"/>
    <property type="project" value="InterPro"/>
</dbReference>
<comment type="function">
    <text evidence="9 10">One of the proteins that surrounds the polypeptide exit tunnel on the outside of the subunit.</text>
</comment>
<reference evidence="14" key="1">
    <citation type="submission" date="2011-07" db="EMBL/GenBank/DDBJ databases">
        <title>Complete genome sequence of Acetobacterium woodii.</title>
        <authorList>
            <person name="Poehlein A."/>
            <person name="Schmidt S."/>
            <person name="Kaster A.-K."/>
            <person name="Goenrich M."/>
            <person name="Vollmers J."/>
            <person name="Thuermer A."/>
            <person name="Gottschalk G."/>
            <person name="Thauer R.K."/>
            <person name="Daniel R."/>
            <person name="Mueller V."/>
        </authorList>
    </citation>
    <scope>NUCLEOTIDE SEQUENCE [LARGE SCALE GENOMIC DNA]</scope>
    <source>
        <strain evidence="14">ATCC 29683 / DSM 1030 / JCM 2381 / KCTC 1655 / WB1</strain>
    </source>
</reference>
<dbReference type="Proteomes" id="UP000007177">
    <property type="component" value="Chromosome"/>
</dbReference>
<dbReference type="STRING" id="931626.Awo_c28530"/>
<keyword evidence="4 10" id="KW-0699">rRNA-binding</keyword>
<keyword evidence="6 10" id="KW-0689">Ribosomal protein</keyword>
<dbReference type="KEGG" id="awo:Awo_c28530"/>
<comment type="similarity">
    <text evidence="2 10 11">Belongs to the universal ribosomal protein uL24 family.</text>
</comment>
<dbReference type="InterPro" id="IPR057264">
    <property type="entry name" value="Ribosomal_uL24_C"/>
</dbReference>
<feature type="domain" description="KOW" evidence="12">
    <location>
        <begin position="4"/>
        <end position="31"/>
    </location>
</feature>
<dbReference type="SMART" id="SM00739">
    <property type="entry name" value="KOW"/>
    <property type="match status" value="1"/>
</dbReference>
<dbReference type="RefSeq" id="WP_014357202.1">
    <property type="nucleotide sequence ID" value="NC_016894.1"/>
</dbReference>
<accession>H6LGU0</accession>
<dbReference type="GO" id="GO:0006412">
    <property type="term" value="P:translation"/>
    <property type="evidence" value="ECO:0007669"/>
    <property type="project" value="UniProtKB-UniRule"/>
</dbReference>
<evidence type="ECO:0000256" key="8">
    <source>
        <dbReference type="ARBA" id="ARBA00035206"/>
    </source>
</evidence>
<name>H6LGU0_ACEWD</name>
<dbReference type="Gene3D" id="2.30.30.30">
    <property type="match status" value="1"/>
</dbReference>
<dbReference type="SUPFAM" id="SSF50104">
    <property type="entry name" value="Translation proteins SH3-like domain"/>
    <property type="match status" value="1"/>
</dbReference>
<evidence type="ECO:0000259" key="12">
    <source>
        <dbReference type="SMART" id="SM00739"/>
    </source>
</evidence>
<keyword evidence="7 10" id="KW-0687">Ribonucleoprotein</keyword>
<evidence type="ECO:0000256" key="10">
    <source>
        <dbReference type="HAMAP-Rule" id="MF_01326"/>
    </source>
</evidence>
<keyword evidence="5 10" id="KW-0694">RNA-binding</keyword>
<proteinExistence type="inferred from homology"/>
<dbReference type="HAMAP" id="MF_01326_B">
    <property type="entry name" value="Ribosomal_uL24_B"/>
    <property type="match status" value="1"/>
</dbReference>
<dbReference type="GO" id="GO:0005840">
    <property type="term" value="C:ribosome"/>
    <property type="evidence" value="ECO:0007669"/>
    <property type="project" value="UniProtKB-KW"/>
</dbReference>
<comment type="function">
    <text evidence="1 10">One of two assembly initiator proteins, it binds directly to the 5'-end of the 23S rRNA, where it nucleates assembly of the 50S subunit.</text>
</comment>
<dbReference type="InterPro" id="IPR014722">
    <property type="entry name" value="Rib_uL2_dom2"/>
</dbReference>
<dbReference type="eggNOG" id="COG0198">
    <property type="taxonomic scope" value="Bacteria"/>
</dbReference>
<dbReference type="FunFam" id="2.30.30.30:FF:000004">
    <property type="entry name" value="50S ribosomal protein L24"/>
    <property type="match status" value="1"/>
</dbReference>
<evidence type="ECO:0000313" key="13">
    <source>
        <dbReference type="EMBL" id="AFA49604.1"/>
    </source>
</evidence>
<gene>
    <name evidence="10 13" type="primary">rplX</name>
    <name evidence="13" type="ordered locus">Awo_c28530</name>
</gene>
<dbReference type="InterPro" id="IPR003256">
    <property type="entry name" value="Ribosomal_uL24"/>
</dbReference>
<sequence>MKMHIKKDDIVMVISGKDKGKKGKVIQSYPKDAKVLVENVNMVTKHQKPTQQMQQGGIVRQEGAIEASNVLLYCEKCDRGVRTGHKVLNDGKKVRFCKKCNETFNN</sequence>
<dbReference type="InterPro" id="IPR005824">
    <property type="entry name" value="KOW"/>
</dbReference>
<evidence type="ECO:0000256" key="9">
    <source>
        <dbReference type="ARBA" id="ARBA00058688"/>
    </source>
</evidence>
<evidence type="ECO:0000256" key="1">
    <source>
        <dbReference type="ARBA" id="ARBA00004072"/>
    </source>
</evidence>
<dbReference type="GO" id="GO:1990904">
    <property type="term" value="C:ribonucleoprotein complex"/>
    <property type="evidence" value="ECO:0007669"/>
    <property type="project" value="UniProtKB-KW"/>
</dbReference>
<dbReference type="Pfam" id="PF00467">
    <property type="entry name" value="KOW"/>
    <property type="match status" value="1"/>
</dbReference>
<dbReference type="InterPro" id="IPR041988">
    <property type="entry name" value="Ribosomal_uL24_KOW"/>
</dbReference>
<keyword evidence="14" id="KW-1185">Reference proteome</keyword>
<dbReference type="EMBL" id="CP002987">
    <property type="protein sequence ID" value="AFA49604.1"/>
    <property type="molecule type" value="Genomic_DNA"/>
</dbReference>
<dbReference type="NCBIfam" id="TIGR01079">
    <property type="entry name" value="rplX_bact"/>
    <property type="match status" value="1"/>
</dbReference>
<dbReference type="CDD" id="cd06089">
    <property type="entry name" value="KOW_RPL26"/>
    <property type="match status" value="1"/>
</dbReference>
<dbReference type="InterPro" id="IPR008991">
    <property type="entry name" value="Translation_prot_SH3-like_sf"/>
</dbReference>
<dbReference type="HOGENOM" id="CLU_093315_2_3_9"/>
<evidence type="ECO:0000256" key="2">
    <source>
        <dbReference type="ARBA" id="ARBA00010618"/>
    </source>
</evidence>